<evidence type="ECO:0000256" key="5">
    <source>
        <dbReference type="SAM" id="MobiDB-lite"/>
    </source>
</evidence>
<dbReference type="InterPro" id="IPR019734">
    <property type="entry name" value="TPR_rpt"/>
</dbReference>
<name>A0AAD5RUN7_9PEZI</name>
<dbReference type="Proteomes" id="UP001201980">
    <property type="component" value="Unassembled WGS sequence"/>
</dbReference>
<reference evidence="6" key="1">
    <citation type="submission" date="2022-07" db="EMBL/GenBank/DDBJ databases">
        <title>Draft genome sequence of Zalerion maritima ATCC 34329, a (micro)plastics degrading marine fungus.</title>
        <authorList>
            <person name="Paco A."/>
            <person name="Goncalves M.F.M."/>
            <person name="Rocha-Santos T.A.P."/>
            <person name="Alves A."/>
        </authorList>
    </citation>
    <scope>NUCLEOTIDE SEQUENCE</scope>
    <source>
        <strain evidence="6">ATCC 34329</strain>
    </source>
</reference>
<dbReference type="PROSITE" id="PS50005">
    <property type="entry name" value="TPR"/>
    <property type="match status" value="2"/>
</dbReference>
<evidence type="ECO:0000313" key="6">
    <source>
        <dbReference type="EMBL" id="KAJ2904599.1"/>
    </source>
</evidence>
<dbReference type="PANTHER" id="PTHR14027:SF2">
    <property type="entry name" value="RNA POLYMERASE-ASSOCIATED PROTEIN CTR9 HOMOLOG"/>
    <property type="match status" value="1"/>
</dbReference>
<feature type="compositionally biased region" description="Acidic residues" evidence="5">
    <location>
        <begin position="1154"/>
        <end position="1167"/>
    </location>
</feature>
<accession>A0AAD5RUN7</accession>
<dbReference type="EMBL" id="JAKWBI020000049">
    <property type="protein sequence ID" value="KAJ2904599.1"/>
    <property type="molecule type" value="Genomic_DNA"/>
</dbReference>
<gene>
    <name evidence="6" type="ORF">MKZ38_007578</name>
</gene>
<feature type="compositionally biased region" description="Acidic residues" evidence="5">
    <location>
        <begin position="1099"/>
        <end position="1113"/>
    </location>
</feature>
<evidence type="ECO:0000313" key="7">
    <source>
        <dbReference type="Proteomes" id="UP001201980"/>
    </source>
</evidence>
<feature type="coiled-coil region" evidence="4">
    <location>
        <begin position="461"/>
        <end position="488"/>
    </location>
</feature>
<feature type="compositionally biased region" description="Acidic residues" evidence="5">
    <location>
        <begin position="1179"/>
        <end position="1188"/>
    </location>
</feature>
<evidence type="ECO:0000256" key="1">
    <source>
        <dbReference type="ARBA" id="ARBA00022737"/>
    </source>
</evidence>
<dbReference type="InterPro" id="IPR011990">
    <property type="entry name" value="TPR-like_helical_dom_sf"/>
</dbReference>
<dbReference type="InterPro" id="IPR031101">
    <property type="entry name" value="Ctr9"/>
</dbReference>
<sequence length="1233" mass="139550">MTTTNGSNGVAQGKIRFRDIPDSIEVPVAGDFDEAVEIDLLDLSDDPTELCTLFENEHAAKTYWMTVALAYTKQNKINHAIEMVQRGASAMQTHNPREKVGLVALLCWLYIRKCREAPRVSPDASSHYRDDNNSNSDAAVATESKEYFLGLATQSCNDATRLNPTFPPLYLAKGVLFLIKASLAGTRPATISERLDLLKQAIGAFESALKPSGGNNVLAIMGKAKANFSLGKYPEALSGYQDVLRRKPSMTDPDPRIGIGCCFWQLGFKEDASTAWKRSLELNQTSKIANILLGLFYLDSSGRVPINSPDFVRLYRTAMTEYTQRAFKLDKDLPITCATFAGYFVSKRNWAHVESLSHKAIQYTDVNAIASDGWYLLARREHMDGDMEKANMFYRRSDDARGGTDSGHLPAKFGVAQLSVMRNDLGEAKLRLEKMMQSQVSTKSYEAMVLLGTLYAEEVFANQLSAVKEDKSEEAKKATNLLENAKLTWKDPKKNLTPDANVLLNLARLYEAEHADKALQCLLQAEQVEIDRIPLSQHPERLEGDAKRTALRKFLPPQLLNNIGCFYSLSDKHELASDMFEAALGACLYISRAKETSDTDTLVTTISFNLGRSYESRDSADKAVEVYEGLLARHDDYIDARTRLAYIKLRKNPAGEGPEKVVDLYKSTRDDLEVRALYGWFLGKQSRKRPADIQQDQELRHYKHTLQQFDKHDRYALVGMGNIYLMTAREMRRDTDQDRQKRSVMYSRAVEFFDKALQLDPCNAYAAEGVAIALIEDKKDYKNGLAVLLKVRETIKDAHVYVNLGHIYTELRQFSKAIESYEIALSRDGRFNDVSILSCLGRAWLARGRVEKDLEAYERSLEYAQQALAVDPKSAYSNFNVAFVQIQLASLIHGLPETQRTLLQLEDVAKGLESAIEALDEIAKGPQHVYRKEDIEQRVNMARNTQRKQLEKAIESQREYEDRNKEKLAAAVEKRHAELRKREEERQKAVQVEKERQERLRKDREEIAAQDRIIIHRRQEEDSARVAAEYETDSETGEKIKKKKRKAPPRASGEPRAGKTRRKKNRDDGESEGDAQPKKRRKLATKKDNAKYKSAEIIVDSDEEDEEEDEEDDHDRAERALQSRGSADSDERSSVGGRRIRRRRRRRNEGDRMDVDDEEEEEEEEGETGGAPRTGGGDAGEEGEDNDESMTRRQNRGRGRIVDESDEDQDEWGGDGAVAGDTSMVEAVSEHEE</sequence>
<dbReference type="SUPFAM" id="SSF48452">
    <property type="entry name" value="TPR-like"/>
    <property type="match status" value="1"/>
</dbReference>
<feature type="region of interest" description="Disordered" evidence="5">
    <location>
        <begin position="1020"/>
        <end position="1233"/>
    </location>
</feature>
<feature type="region of interest" description="Disordered" evidence="5">
    <location>
        <begin position="977"/>
        <end position="1001"/>
    </location>
</feature>
<protein>
    <submittedName>
        <fullName evidence="6">Tetratricopeptide repeat protein 1</fullName>
    </submittedName>
</protein>
<comment type="caution">
    <text evidence="6">The sequence shown here is derived from an EMBL/GenBank/DDBJ whole genome shotgun (WGS) entry which is preliminary data.</text>
</comment>
<feature type="compositionally biased region" description="Acidic residues" evidence="5">
    <location>
        <begin position="1204"/>
        <end position="1213"/>
    </location>
</feature>
<feature type="repeat" description="TPR" evidence="3">
    <location>
        <begin position="841"/>
        <end position="874"/>
    </location>
</feature>
<dbReference type="SUPFAM" id="SSF81901">
    <property type="entry name" value="HCP-like"/>
    <property type="match status" value="1"/>
</dbReference>
<evidence type="ECO:0000256" key="4">
    <source>
        <dbReference type="SAM" id="Coils"/>
    </source>
</evidence>
<evidence type="ECO:0000256" key="2">
    <source>
        <dbReference type="ARBA" id="ARBA00022803"/>
    </source>
</evidence>
<dbReference type="Gene3D" id="1.25.40.10">
    <property type="entry name" value="Tetratricopeptide repeat domain"/>
    <property type="match status" value="3"/>
</dbReference>
<dbReference type="AlphaFoldDB" id="A0AAD5RUN7"/>
<feature type="compositionally biased region" description="Gly residues" evidence="5">
    <location>
        <begin position="1168"/>
        <end position="1178"/>
    </location>
</feature>
<organism evidence="6 7">
    <name type="scientific">Zalerion maritima</name>
    <dbReference type="NCBI Taxonomy" id="339359"/>
    <lineage>
        <taxon>Eukaryota</taxon>
        <taxon>Fungi</taxon>
        <taxon>Dikarya</taxon>
        <taxon>Ascomycota</taxon>
        <taxon>Pezizomycotina</taxon>
        <taxon>Sordariomycetes</taxon>
        <taxon>Lulworthiomycetidae</taxon>
        <taxon>Lulworthiales</taxon>
        <taxon>Lulworthiaceae</taxon>
        <taxon>Zalerion</taxon>
    </lineage>
</organism>
<feature type="compositionally biased region" description="Basic and acidic residues" evidence="5">
    <location>
        <begin position="1085"/>
        <end position="1094"/>
    </location>
</feature>
<keyword evidence="1" id="KW-0677">Repeat</keyword>
<dbReference type="GO" id="GO:0006355">
    <property type="term" value="P:regulation of DNA-templated transcription"/>
    <property type="evidence" value="ECO:0007669"/>
    <property type="project" value="InterPro"/>
</dbReference>
<keyword evidence="4" id="KW-0175">Coiled coil</keyword>
<dbReference type="PANTHER" id="PTHR14027">
    <property type="entry name" value="RNA POLYMERASE-ASSOCIATED PROTEIN CTR9"/>
    <property type="match status" value="1"/>
</dbReference>
<dbReference type="SMART" id="SM00028">
    <property type="entry name" value="TPR"/>
    <property type="match status" value="6"/>
</dbReference>
<feature type="compositionally biased region" description="Basic residues" evidence="5">
    <location>
        <begin position="1138"/>
        <end position="1147"/>
    </location>
</feature>
<feature type="compositionally biased region" description="Basic and acidic residues" evidence="5">
    <location>
        <begin position="1114"/>
        <end position="1133"/>
    </location>
</feature>
<dbReference type="GO" id="GO:0006368">
    <property type="term" value="P:transcription elongation by RNA polymerase II"/>
    <property type="evidence" value="ECO:0007669"/>
    <property type="project" value="TreeGrafter"/>
</dbReference>
<dbReference type="GO" id="GO:0016593">
    <property type="term" value="C:Cdc73/Paf1 complex"/>
    <property type="evidence" value="ECO:0007669"/>
    <property type="project" value="TreeGrafter"/>
</dbReference>
<evidence type="ECO:0000256" key="3">
    <source>
        <dbReference type="PROSITE-ProRule" id="PRU00339"/>
    </source>
</evidence>
<feature type="repeat" description="TPR" evidence="3">
    <location>
        <begin position="798"/>
        <end position="831"/>
    </location>
</feature>
<keyword evidence="7" id="KW-1185">Reference proteome</keyword>
<proteinExistence type="predicted"/>
<dbReference type="GO" id="GO:0000993">
    <property type="term" value="F:RNA polymerase II complex binding"/>
    <property type="evidence" value="ECO:0007669"/>
    <property type="project" value="TreeGrafter"/>
</dbReference>
<dbReference type="PROSITE" id="PS50293">
    <property type="entry name" value="TPR_REGION"/>
    <property type="match status" value="1"/>
</dbReference>
<keyword evidence="2 3" id="KW-0802">TPR repeat</keyword>
<dbReference type="Pfam" id="PF13181">
    <property type="entry name" value="TPR_8"/>
    <property type="match status" value="1"/>
</dbReference>